<dbReference type="RefSeq" id="WP_006939499.1">
    <property type="nucleotide sequence ID" value="NZ_AAUW01000026.1"/>
</dbReference>
<dbReference type="InterPro" id="IPR016032">
    <property type="entry name" value="Sig_transdc_resp-reg_C-effctor"/>
</dbReference>
<gene>
    <name evidence="2" type="ORF">SIAM614_17334</name>
</gene>
<dbReference type="GeneID" id="68849580"/>
<dbReference type="AlphaFoldDB" id="A0P2D3"/>
<reference evidence="2 3" key="1">
    <citation type="submission" date="2006-05" db="EMBL/GenBank/DDBJ databases">
        <authorList>
            <person name="King G."/>
            <person name="Ferriera S."/>
            <person name="Johnson J."/>
            <person name="Kravitz S."/>
            <person name="Beeson K."/>
            <person name="Sutton G."/>
            <person name="Rogers Y.-H."/>
            <person name="Friedman R."/>
            <person name="Frazier M."/>
            <person name="Venter J.C."/>
        </authorList>
    </citation>
    <scope>NUCLEOTIDE SEQUENCE [LARGE SCALE GENOMIC DNA]</scope>
    <source>
        <strain evidence="3">ATCC 25650 / DSM 13394 / JCM 20685 / NBRC 16684 / NCIMB 2208 / IAM 12614 / B1</strain>
    </source>
</reference>
<dbReference type="OrthoDB" id="8107794at2"/>
<feature type="domain" description="HTH luxR-type" evidence="1">
    <location>
        <begin position="305"/>
        <end position="362"/>
    </location>
</feature>
<dbReference type="eggNOG" id="COG2771">
    <property type="taxonomic scope" value="Bacteria"/>
</dbReference>
<dbReference type="SUPFAM" id="SSF46894">
    <property type="entry name" value="C-terminal effector domain of the bipartite response regulators"/>
    <property type="match status" value="1"/>
</dbReference>
<dbReference type="GO" id="GO:0006355">
    <property type="term" value="P:regulation of DNA-templated transcription"/>
    <property type="evidence" value="ECO:0007669"/>
    <property type="project" value="InterPro"/>
</dbReference>
<dbReference type="Gene3D" id="1.10.10.10">
    <property type="entry name" value="Winged helix-like DNA-binding domain superfamily/Winged helix DNA-binding domain"/>
    <property type="match status" value="1"/>
</dbReference>
<name>A0P2D3_ROSAI</name>
<sequence>MRLDQERLNAAIRGLYEAAVTPEFWKPALEEVTDALQAKSCHFFSNNLAEVRDDLFVTVRMDPDFHKDYMNTYAALDVRFPRIMDGPIGKVLHGDLLWTEEERLASPVYHENLLPFELYEVTGAQLAMPGRLSWLGFSLYDEEPWQKDQLDAQQLVLGHTRQALRMHLTLAEAKANADTLGDLLAARGQGVILITADGRIIFANSQAEALQQEQVFKMSSRGLVFRDRGLNRQLALALEALHFRSGVPSGEIVTLTETTDHQIGVRFLPVPGGIGGSGSLLAVLCIPLHMQHGPDSSEIKQFAGLFRLTPSEERVVGAIAAGQDLSQHGRERNISLDTARKHLKNAMAKATCRSQKDLLRLVERFCFFRLR</sequence>
<evidence type="ECO:0000313" key="3">
    <source>
        <dbReference type="Proteomes" id="UP000004848"/>
    </source>
</evidence>
<organism evidence="2 3">
    <name type="scientific">Roseibium aggregatum (strain ATCC 25650 / DSM 13394 / JCM 20685 / NBRC 16684 / NCIMB 2208 / IAM 12614 / B1)</name>
    <name type="common">Stappia aggregata</name>
    <dbReference type="NCBI Taxonomy" id="384765"/>
    <lineage>
        <taxon>Bacteria</taxon>
        <taxon>Pseudomonadati</taxon>
        <taxon>Pseudomonadota</taxon>
        <taxon>Alphaproteobacteria</taxon>
        <taxon>Hyphomicrobiales</taxon>
        <taxon>Stappiaceae</taxon>
        <taxon>Roseibium</taxon>
    </lineage>
</organism>
<dbReference type="Proteomes" id="UP000004848">
    <property type="component" value="Unassembled WGS sequence"/>
</dbReference>
<evidence type="ECO:0000313" key="2">
    <source>
        <dbReference type="EMBL" id="EAV40797.1"/>
    </source>
</evidence>
<evidence type="ECO:0000259" key="1">
    <source>
        <dbReference type="SMART" id="SM00421"/>
    </source>
</evidence>
<accession>A0P2D3</accession>
<dbReference type="GO" id="GO:0003677">
    <property type="term" value="F:DNA binding"/>
    <property type="evidence" value="ECO:0007669"/>
    <property type="project" value="InterPro"/>
</dbReference>
<protein>
    <submittedName>
        <fullName evidence="2">Transcriptional regulator, LuxR family protein</fullName>
    </submittedName>
</protein>
<dbReference type="InterPro" id="IPR036388">
    <property type="entry name" value="WH-like_DNA-bd_sf"/>
</dbReference>
<comment type="caution">
    <text evidence="2">The sequence shown here is derived from an EMBL/GenBank/DDBJ whole genome shotgun (WGS) entry which is preliminary data.</text>
</comment>
<dbReference type="EMBL" id="AAUW01000026">
    <property type="protein sequence ID" value="EAV40797.1"/>
    <property type="molecule type" value="Genomic_DNA"/>
</dbReference>
<proteinExistence type="predicted"/>
<dbReference type="SMART" id="SM00421">
    <property type="entry name" value="HTH_LUXR"/>
    <property type="match status" value="1"/>
</dbReference>
<dbReference type="InterPro" id="IPR000792">
    <property type="entry name" value="Tscrpt_reg_LuxR_C"/>
</dbReference>